<dbReference type="InterPro" id="IPR045584">
    <property type="entry name" value="Pilin-like"/>
</dbReference>
<reference evidence="5 7" key="2">
    <citation type="journal article" date="2020" name="Extremophiles">
        <title>Genomic analysis of Caldalkalibacillus thermarum TA2.A1 reveals aerobic alkaliphilic metabolism and evolutionary hallmarks linking alkaliphilic bacteria and plant life.</title>
        <authorList>
            <person name="de Jong S.I."/>
            <person name="van den Broek M.A."/>
            <person name="Merkel A.Y."/>
            <person name="de la Torre Cortes P."/>
            <person name="Kalamorz F."/>
            <person name="Cook G.M."/>
            <person name="van Loosdrecht M.C.M."/>
            <person name="McMillan D.G.G."/>
        </authorList>
    </citation>
    <scope>NUCLEOTIDE SEQUENCE [LARGE SCALE GENOMIC DNA]</scope>
    <source>
        <strain evidence="5 7">TA2.A1</strain>
    </source>
</reference>
<accession>F5L5V6</accession>
<keyword evidence="3" id="KW-1133">Transmembrane helix</keyword>
<reference evidence="5" key="3">
    <citation type="submission" date="2021-08" db="EMBL/GenBank/DDBJ databases">
        <authorList>
            <person name="de Jong S."/>
            <person name="van den Broek M."/>
            <person name="Merkel A."/>
            <person name="de la Torre Cortes P."/>
            <person name="Kalamorz F."/>
            <person name="Cook G."/>
            <person name="van Loosdrecht M."/>
            <person name="McMillan D."/>
        </authorList>
    </citation>
    <scope>NUCLEOTIDE SEQUENCE</scope>
    <source>
        <strain evidence="5">TA2.A1</strain>
    </source>
</reference>
<dbReference type="PROSITE" id="PS00409">
    <property type="entry name" value="PROKAR_NTER_METHYL"/>
    <property type="match status" value="1"/>
</dbReference>
<dbReference type="Proteomes" id="UP000010716">
    <property type="component" value="Unassembled WGS sequence"/>
</dbReference>
<dbReference type="NCBIfam" id="TIGR02532">
    <property type="entry name" value="IV_pilin_GFxxxE"/>
    <property type="match status" value="1"/>
</dbReference>
<dbReference type="EMBL" id="AFCE01000116">
    <property type="protein sequence ID" value="EGL83268.1"/>
    <property type="molecule type" value="Genomic_DNA"/>
</dbReference>
<evidence type="ECO:0000313" key="6">
    <source>
        <dbReference type="Proteomes" id="UP000010716"/>
    </source>
</evidence>
<evidence type="ECO:0000313" key="7">
    <source>
        <dbReference type="Proteomes" id="UP000825179"/>
    </source>
</evidence>
<evidence type="ECO:0000256" key="3">
    <source>
        <dbReference type="SAM" id="Phobius"/>
    </source>
</evidence>
<protein>
    <submittedName>
        <fullName evidence="5">Type II secretion system GspH family protein</fullName>
    </submittedName>
</protein>
<reference evidence="4 6" key="1">
    <citation type="journal article" date="2011" name="J. Bacteriol.">
        <title>Draft genome sequence of the thermoalkaliphilic Caldalkalibacillus thermarum strain TA2.A1.</title>
        <authorList>
            <person name="Kalamorz F."/>
            <person name="Keis S."/>
            <person name="McMillan D.G."/>
            <person name="Olsson K."/>
            <person name="Stanton J.A."/>
            <person name="Stockwell P."/>
            <person name="Black M.A."/>
            <person name="Klingeman D.M."/>
            <person name="Land M.L."/>
            <person name="Han C.S."/>
            <person name="Martin S.L."/>
            <person name="Becher S.A."/>
            <person name="Peddie C.J."/>
            <person name="Morgan H.W."/>
            <person name="Matthies D."/>
            <person name="Preiss L."/>
            <person name="Meier T."/>
            <person name="Brown S.D."/>
            <person name="Cook G.M."/>
        </authorList>
    </citation>
    <scope>NUCLEOTIDE SEQUENCE [LARGE SCALE GENOMIC DNA]</scope>
    <source>
        <strain evidence="4 6">TA2.A1</strain>
    </source>
</reference>
<proteinExistence type="predicted"/>
<gene>
    <name evidence="4" type="ORF">CathTA2_1169</name>
    <name evidence="5" type="ORF">HUR95_09830</name>
</gene>
<keyword evidence="2" id="KW-0178">Competence</keyword>
<keyword evidence="3" id="KW-0812">Transmembrane</keyword>
<dbReference type="Proteomes" id="UP000825179">
    <property type="component" value="Chromosome"/>
</dbReference>
<feature type="transmembrane region" description="Helical" evidence="3">
    <location>
        <begin position="12"/>
        <end position="35"/>
    </location>
</feature>
<organism evidence="4 6">
    <name type="scientific">Caldalkalibacillus thermarum (strain TA2.A1)</name>
    <dbReference type="NCBI Taxonomy" id="986075"/>
    <lineage>
        <taxon>Bacteria</taxon>
        <taxon>Bacillati</taxon>
        <taxon>Bacillota</taxon>
        <taxon>Bacilli</taxon>
        <taxon>Bacillales</taxon>
        <taxon>Bacillaceae</taxon>
        <taxon>Caldalkalibacillus</taxon>
    </lineage>
</organism>
<name>F5L5V6_CALTT</name>
<keyword evidence="3" id="KW-0472">Membrane</keyword>
<dbReference type="AlphaFoldDB" id="F5L5V6"/>
<dbReference type="GO" id="GO:0030420">
    <property type="term" value="P:establishment of competence for transformation"/>
    <property type="evidence" value="ECO:0007669"/>
    <property type="project" value="UniProtKB-KW"/>
</dbReference>
<keyword evidence="7" id="KW-1185">Reference proteome</keyword>
<dbReference type="NCBIfam" id="NF040982">
    <property type="entry name" value="ComGD"/>
    <property type="match status" value="1"/>
</dbReference>
<dbReference type="Gene3D" id="3.30.700.10">
    <property type="entry name" value="Glycoprotein, Type 4 Pilin"/>
    <property type="match status" value="1"/>
</dbReference>
<dbReference type="OrthoDB" id="1653576at2"/>
<evidence type="ECO:0000313" key="4">
    <source>
        <dbReference type="EMBL" id="EGL83268.1"/>
    </source>
</evidence>
<dbReference type="InterPro" id="IPR012902">
    <property type="entry name" value="N_methyl_site"/>
</dbReference>
<dbReference type="InterPro" id="IPR016785">
    <property type="entry name" value="ComGD"/>
</dbReference>
<dbReference type="PIRSF" id="PIRSF021292">
    <property type="entry name" value="Competence_ComGD"/>
    <property type="match status" value="1"/>
</dbReference>
<dbReference type="Pfam" id="PF07963">
    <property type="entry name" value="N_methyl"/>
    <property type="match status" value="1"/>
</dbReference>
<evidence type="ECO:0000313" key="5">
    <source>
        <dbReference type="EMBL" id="QZT32687.1"/>
    </source>
</evidence>
<sequence>MARAKGQFQAGFTLVEMLMVLAIFAIVVTMVIPVYHVPHQRLEMEDFFQQLENDLFLAQQTALTEMQHVEVEFNPVNSLYIVRYRYGETIFLRRFPDGVSMSTNFPRNRFHFNRHGHISQGGRLFFYYETPNGTETRTYIFQLASGRYRVE</sequence>
<dbReference type="SUPFAM" id="SSF54523">
    <property type="entry name" value="Pili subunits"/>
    <property type="match status" value="1"/>
</dbReference>
<evidence type="ECO:0000256" key="1">
    <source>
        <dbReference type="ARBA" id="ARBA00004241"/>
    </source>
</evidence>
<dbReference type="eggNOG" id="COG2165">
    <property type="taxonomic scope" value="Bacteria"/>
</dbReference>
<evidence type="ECO:0000256" key="2">
    <source>
        <dbReference type="ARBA" id="ARBA00023287"/>
    </source>
</evidence>
<dbReference type="GO" id="GO:0009986">
    <property type="term" value="C:cell surface"/>
    <property type="evidence" value="ECO:0007669"/>
    <property type="project" value="UniProtKB-SubCell"/>
</dbReference>
<dbReference type="KEGG" id="cthu:HUR95_09830"/>
<dbReference type="RefSeq" id="WP_007503989.1">
    <property type="nucleotide sequence ID" value="NZ_AFCE01000116.1"/>
</dbReference>
<comment type="subcellular location">
    <subcellularLocation>
        <location evidence="1">Cell surface</location>
    </subcellularLocation>
</comment>
<dbReference type="EMBL" id="CP082237">
    <property type="protein sequence ID" value="QZT32687.1"/>
    <property type="molecule type" value="Genomic_DNA"/>
</dbReference>